<reference evidence="1 2" key="1">
    <citation type="submission" date="2020-06" db="EMBL/GenBank/DDBJ databases">
        <title>Genome sequence of 2 isolates from Red Sea Mangroves.</title>
        <authorList>
            <person name="Sefrji F."/>
            <person name="Michoud G."/>
            <person name="Merlino G."/>
            <person name="Daffonchio D."/>
        </authorList>
    </citation>
    <scope>NUCLEOTIDE SEQUENCE [LARGE SCALE GENOMIC DNA]</scope>
    <source>
        <strain evidence="1 2">R1DC25</strain>
    </source>
</reference>
<name>A0A7S8HA89_9HYPH</name>
<dbReference type="RefSeq" id="WP_213162522.1">
    <property type="nucleotide sequence ID" value="NZ_CP058214.1"/>
</dbReference>
<gene>
    <name evidence="1" type="ORF">HW532_00235</name>
</gene>
<protein>
    <submittedName>
        <fullName evidence="1">Uncharacterized protein</fullName>
    </submittedName>
</protein>
<evidence type="ECO:0000313" key="1">
    <source>
        <dbReference type="EMBL" id="QPC41307.1"/>
    </source>
</evidence>
<dbReference type="AlphaFoldDB" id="A0A7S8HA89"/>
<dbReference type="KEGG" id="kmn:HW532_00235"/>
<accession>A0A7S8HA89</accession>
<keyword evidence="2" id="KW-1185">Reference proteome</keyword>
<organism evidence="1 2">
    <name type="scientific">Kaustia mangrovi</name>
    <dbReference type="NCBI Taxonomy" id="2593653"/>
    <lineage>
        <taxon>Bacteria</taxon>
        <taxon>Pseudomonadati</taxon>
        <taxon>Pseudomonadota</taxon>
        <taxon>Alphaproteobacteria</taxon>
        <taxon>Hyphomicrobiales</taxon>
        <taxon>Parvibaculaceae</taxon>
        <taxon>Kaustia</taxon>
    </lineage>
</organism>
<evidence type="ECO:0000313" key="2">
    <source>
        <dbReference type="Proteomes" id="UP000593594"/>
    </source>
</evidence>
<dbReference type="EMBL" id="CP058214">
    <property type="protein sequence ID" value="QPC41307.1"/>
    <property type="molecule type" value="Genomic_DNA"/>
</dbReference>
<sequence length="186" mass="20326">MTKRDAARAGLAAGSRRDCPAGGTCQLLARQPERLVVTGFRCWMAGYEFGDIDCWEHAWRVFSNELGARDGRTAVTDLQFWVRAIRQSSQRPIRCFPACCRHVCRDECMALSAISAMQNDENGTAHMAAHYLTGAESHIAIGHVIDASRDFAHTLAGIGQHLVAVTPEVVEDIASRDEAGPPPVVH</sequence>
<proteinExistence type="predicted"/>
<dbReference type="Proteomes" id="UP000593594">
    <property type="component" value="Chromosome"/>
</dbReference>